<dbReference type="GO" id="GO:0003677">
    <property type="term" value="F:DNA binding"/>
    <property type="evidence" value="ECO:0007669"/>
    <property type="project" value="UniProtKB-UniRule"/>
</dbReference>
<evidence type="ECO:0000313" key="6">
    <source>
        <dbReference type="Proteomes" id="UP001626550"/>
    </source>
</evidence>
<feature type="region of interest" description="Disordered" evidence="3">
    <location>
        <begin position="283"/>
        <end position="441"/>
    </location>
</feature>
<dbReference type="Pfam" id="PF00505">
    <property type="entry name" value="HMG_box"/>
    <property type="match status" value="1"/>
</dbReference>
<evidence type="ECO:0000256" key="2">
    <source>
        <dbReference type="SAM" id="Coils"/>
    </source>
</evidence>
<feature type="coiled-coil region" evidence="2">
    <location>
        <begin position="185"/>
        <end position="226"/>
    </location>
</feature>
<dbReference type="PANTHER" id="PTHR46232">
    <property type="entry name" value="SMARCE1 REGULATOR OF CHROMATIN"/>
    <property type="match status" value="1"/>
</dbReference>
<protein>
    <submittedName>
        <fullName evidence="5">SWI SNF, matrix associated, actin dependent regulator of chromatin, subfamily e, member 1</fullName>
    </submittedName>
</protein>
<name>A0ABD2QC99_9PLAT</name>
<feature type="compositionally biased region" description="Pro residues" evidence="3">
    <location>
        <begin position="423"/>
        <end position="440"/>
    </location>
</feature>
<dbReference type="PRINTS" id="PR01217">
    <property type="entry name" value="PRICHEXTENSN"/>
</dbReference>
<evidence type="ECO:0000259" key="4">
    <source>
        <dbReference type="PROSITE" id="PS50118"/>
    </source>
</evidence>
<keyword evidence="1" id="KW-0238">DNA-binding</keyword>
<keyword evidence="6" id="KW-1185">Reference proteome</keyword>
<dbReference type="EMBL" id="JBJKFK010000548">
    <property type="protein sequence ID" value="KAL3316376.1"/>
    <property type="molecule type" value="Genomic_DNA"/>
</dbReference>
<organism evidence="5 6">
    <name type="scientific">Cichlidogyrus casuarinus</name>
    <dbReference type="NCBI Taxonomy" id="1844966"/>
    <lineage>
        <taxon>Eukaryota</taxon>
        <taxon>Metazoa</taxon>
        <taxon>Spiralia</taxon>
        <taxon>Lophotrochozoa</taxon>
        <taxon>Platyhelminthes</taxon>
        <taxon>Monogenea</taxon>
        <taxon>Monopisthocotylea</taxon>
        <taxon>Dactylogyridea</taxon>
        <taxon>Ancyrocephalidae</taxon>
        <taxon>Cichlidogyrus</taxon>
    </lineage>
</organism>
<proteinExistence type="predicted"/>
<feature type="compositionally biased region" description="Low complexity" evidence="3">
    <location>
        <begin position="294"/>
        <end position="309"/>
    </location>
</feature>
<feature type="domain" description="HMG box" evidence="4">
    <location>
        <begin position="23"/>
        <end position="91"/>
    </location>
</feature>
<feature type="DNA-binding region" description="HMG box" evidence="1">
    <location>
        <begin position="23"/>
        <end position="91"/>
    </location>
</feature>
<evidence type="ECO:0000256" key="1">
    <source>
        <dbReference type="PROSITE-ProRule" id="PRU00267"/>
    </source>
</evidence>
<evidence type="ECO:0000256" key="3">
    <source>
        <dbReference type="SAM" id="MobiDB-lite"/>
    </source>
</evidence>
<dbReference type="PROSITE" id="PS50118">
    <property type="entry name" value="HMG_BOX_2"/>
    <property type="match status" value="1"/>
</dbReference>
<gene>
    <name evidence="5" type="primary">SMARCE1</name>
    <name evidence="5" type="ORF">Ciccas_004975</name>
</gene>
<dbReference type="GO" id="GO:0005634">
    <property type="term" value="C:nucleus"/>
    <property type="evidence" value="ECO:0007669"/>
    <property type="project" value="UniProtKB-UniRule"/>
</dbReference>
<reference evidence="5 6" key="1">
    <citation type="submission" date="2024-11" db="EMBL/GenBank/DDBJ databases">
        <title>Adaptive evolution of stress response genes in parasites aligns with host niche diversity.</title>
        <authorList>
            <person name="Hahn C."/>
            <person name="Resl P."/>
        </authorList>
    </citation>
    <scope>NUCLEOTIDE SEQUENCE [LARGE SCALE GENOMIC DNA]</scope>
    <source>
        <strain evidence="5">EGGRZ-B1_66</strain>
        <tissue evidence="5">Body</tissue>
    </source>
</reference>
<sequence length="457" mass="53074">MSVSTPLKMNLKDSRLLKAPKPPEKPLMPYMRYSRKVWDQIKNSNPDLKLWEVGRIIGQMWRELPEDEKNIFIEEYEAEKVTYADLMRQYHASPAYQQWLIAKEREKYIEEEHERKATVKTRERDVASDYRESYILEDNEEDPDDYFTAKHAAASRFQRNHRLMHEILSDSKISQSSPLITEDRLNQLRDQVEQLRNHKRNISLDIENCESKHQAKIRRIKEESEKFYVQYASVIENRPMVSEAQFSEMLIKAKMDLTREEEEMRERHIADEKARLKRLQMKQLKETEVEKNKPVASAAPEPAPKATTPQLPPQTPTPHTQHHFPPASNGAPESKKAPEEGQKPEEKQPAAPTSVPHAQPPQQQYPGPMPYPQSGNYPPYGYPPNAPPYGPMRPGYPPSATTAYHGGWPQYPYGQQSQAQRYPMPPHPQGHYMPPPPYPHHPQVVFQIKNISVVLSE</sequence>
<comment type="caution">
    <text evidence="5">The sequence shown here is derived from an EMBL/GenBank/DDBJ whole genome shotgun (WGS) entry which is preliminary data.</text>
</comment>
<keyword evidence="1" id="KW-0539">Nucleus</keyword>
<evidence type="ECO:0000313" key="5">
    <source>
        <dbReference type="EMBL" id="KAL3316376.1"/>
    </source>
</evidence>
<keyword evidence="2" id="KW-0175">Coiled coil</keyword>
<feature type="compositionally biased region" description="Low complexity" evidence="3">
    <location>
        <begin position="317"/>
        <end position="327"/>
    </location>
</feature>
<accession>A0ABD2QC99</accession>
<dbReference type="SUPFAM" id="SSF47095">
    <property type="entry name" value="HMG-box"/>
    <property type="match status" value="1"/>
</dbReference>
<dbReference type="AlphaFoldDB" id="A0ABD2QC99"/>
<dbReference type="CDD" id="cd21983">
    <property type="entry name" value="HMG-box_SMARCE1"/>
    <property type="match status" value="1"/>
</dbReference>
<dbReference type="Gene3D" id="1.10.30.10">
    <property type="entry name" value="High mobility group box domain"/>
    <property type="match status" value="1"/>
</dbReference>
<dbReference type="SMART" id="SM00398">
    <property type="entry name" value="HMG"/>
    <property type="match status" value="1"/>
</dbReference>
<feature type="compositionally biased region" description="Low complexity" evidence="3">
    <location>
        <begin position="360"/>
        <end position="379"/>
    </location>
</feature>
<feature type="compositionally biased region" description="Pro residues" evidence="3">
    <location>
        <begin position="380"/>
        <end position="397"/>
    </location>
</feature>
<dbReference type="PANTHER" id="PTHR46232:SF1">
    <property type="entry name" value="SWI_SNF-RELATED MATRIX-ASSOCIATED ACTIN-DEPENDENT REGULATOR OF CHROMATIN SUBFAMILY E MEMBER 1"/>
    <property type="match status" value="1"/>
</dbReference>
<feature type="compositionally biased region" description="Basic and acidic residues" evidence="3">
    <location>
        <begin position="333"/>
        <end position="348"/>
    </location>
</feature>
<dbReference type="InterPro" id="IPR009071">
    <property type="entry name" value="HMG_box_dom"/>
</dbReference>
<dbReference type="InterPro" id="IPR036910">
    <property type="entry name" value="HMG_box_dom_sf"/>
</dbReference>
<dbReference type="Proteomes" id="UP001626550">
    <property type="component" value="Unassembled WGS sequence"/>
</dbReference>
<feature type="compositionally biased region" description="Basic and acidic residues" evidence="3">
    <location>
        <begin position="283"/>
        <end position="293"/>
    </location>
</feature>